<dbReference type="RefSeq" id="WP_174582355.1">
    <property type="nucleotide sequence ID" value="NZ_CAJNOB010000045.1"/>
</dbReference>
<accession>A0A8J2BRX0</accession>
<reference evidence="1" key="1">
    <citation type="submission" date="2021-02" db="EMBL/GenBank/DDBJ databases">
        <authorList>
            <person name="Cremers G."/>
            <person name="Picone N."/>
        </authorList>
    </citation>
    <scope>NUCLEOTIDE SEQUENCE</scope>
    <source>
        <strain evidence="1">PQ17</strain>
    </source>
</reference>
<dbReference type="Proteomes" id="UP000663859">
    <property type="component" value="Unassembled WGS sequence"/>
</dbReference>
<keyword evidence="2" id="KW-1185">Reference proteome</keyword>
<comment type="caution">
    <text evidence="1">The sequence shown here is derived from an EMBL/GenBank/DDBJ whole genome shotgun (WGS) entry which is preliminary data.</text>
</comment>
<dbReference type="EMBL" id="CAJNOB010000045">
    <property type="protein sequence ID" value="CAF0702664.1"/>
    <property type="molecule type" value="Genomic_DNA"/>
</dbReference>
<gene>
    <name evidence="1" type="ORF">MPNT_50150</name>
</gene>
<proteinExistence type="predicted"/>
<evidence type="ECO:0008006" key="3">
    <source>
        <dbReference type="Google" id="ProtNLM"/>
    </source>
</evidence>
<evidence type="ECO:0000313" key="1">
    <source>
        <dbReference type="EMBL" id="CAF0702664.1"/>
    </source>
</evidence>
<evidence type="ECO:0000313" key="2">
    <source>
        <dbReference type="Proteomes" id="UP000663859"/>
    </source>
</evidence>
<sequence length="80" mass="8814">MAWASGRKAKLRLATIDACTASVRCHAMDKATTGLAKTWRRIGIEDRNVQGIVRKHCLSRSILDGALSEFGRPLSYKGQL</sequence>
<protein>
    <recommendedName>
        <fullName evidence="3">Transposase</fullName>
    </recommendedName>
</protein>
<name>A0A8J2BRX0_9BACT</name>
<organism evidence="1 2">
    <name type="scientific">Candidatus Methylacidithermus pantelleriae</name>
    <dbReference type="NCBI Taxonomy" id="2744239"/>
    <lineage>
        <taxon>Bacteria</taxon>
        <taxon>Pseudomonadati</taxon>
        <taxon>Verrucomicrobiota</taxon>
        <taxon>Methylacidiphilae</taxon>
        <taxon>Methylacidiphilales</taxon>
        <taxon>Methylacidiphilaceae</taxon>
        <taxon>Candidatus Methylacidithermus</taxon>
    </lineage>
</organism>
<dbReference type="AlphaFoldDB" id="A0A8J2BRX0"/>